<dbReference type="Gene3D" id="3.40.50.1580">
    <property type="entry name" value="Nucleoside phosphorylase domain"/>
    <property type="match status" value="1"/>
</dbReference>
<evidence type="ECO:0000313" key="13">
    <source>
        <dbReference type="EMBL" id="QBF83552.1"/>
    </source>
</evidence>
<dbReference type="UniPathway" id="UPA00574">
    <property type="reaction ID" value="UER00633"/>
</dbReference>
<dbReference type="RefSeq" id="WP_130600781.1">
    <property type="nucleotide sequence ID" value="NZ_CP036200.1"/>
</dbReference>
<dbReference type="InterPro" id="IPR010058">
    <property type="entry name" value="Uridine_phosphorylase"/>
</dbReference>
<dbReference type="InterPro" id="IPR018016">
    <property type="entry name" value="Nucleoside_phosphorylase_CS"/>
</dbReference>
<evidence type="ECO:0000256" key="11">
    <source>
        <dbReference type="RuleBase" id="RU361131"/>
    </source>
</evidence>
<accession>A0A411PJF7</accession>
<evidence type="ECO:0000313" key="14">
    <source>
        <dbReference type="Proteomes" id="UP000291106"/>
    </source>
</evidence>
<dbReference type="GO" id="GO:0009166">
    <property type="term" value="P:nucleotide catabolic process"/>
    <property type="evidence" value="ECO:0007669"/>
    <property type="project" value="InterPro"/>
</dbReference>
<comment type="catalytic activity">
    <reaction evidence="10 11">
        <text>uridine + phosphate = alpha-D-ribose 1-phosphate + uracil</text>
        <dbReference type="Rhea" id="RHEA:24388"/>
        <dbReference type="ChEBI" id="CHEBI:16704"/>
        <dbReference type="ChEBI" id="CHEBI:17568"/>
        <dbReference type="ChEBI" id="CHEBI:43474"/>
        <dbReference type="ChEBI" id="CHEBI:57720"/>
        <dbReference type="EC" id="2.4.2.3"/>
    </reaction>
</comment>
<dbReference type="EC" id="2.4.2.3" evidence="5 11"/>
<dbReference type="FunFam" id="3.40.50.1580:FF:000003">
    <property type="entry name" value="Uridine phosphorylase"/>
    <property type="match status" value="1"/>
</dbReference>
<evidence type="ECO:0000256" key="9">
    <source>
        <dbReference type="ARBA" id="ARBA00022679"/>
    </source>
</evidence>
<dbReference type="SUPFAM" id="SSF53167">
    <property type="entry name" value="Purine and uridine phosphorylases"/>
    <property type="match status" value="1"/>
</dbReference>
<feature type="domain" description="Nucleoside phosphorylase" evidence="12">
    <location>
        <begin position="18"/>
        <end position="235"/>
    </location>
</feature>
<sequence length="252" mass="26854">MSDVFHLGLTKSMLDGATLAIVPGDPERVKRIAELMENATFLASHREYTSYLAYIDGKPVVVCSTGIGGPSTSIAVEELAQLGVNTFLRVGTTGAIQPHVNVGDVIVTQASVRLDGASLHFAPLEFPAAADFDCTTAMVAASRDAGLEPHIGITASSDTFYPGQERYDTVSGRVTQRFVGSMKEWQAMGVLNYEMESATLFTMCASQGWRAACVAGVIVNRTQQEIPDEVTMKQTETSAVSIVVAAAKKLLS</sequence>
<keyword evidence="14" id="KW-1185">Reference proteome</keyword>
<dbReference type="Pfam" id="PF01048">
    <property type="entry name" value="PNP_UDP_1"/>
    <property type="match status" value="1"/>
</dbReference>
<dbReference type="GO" id="GO:0044206">
    <property type="term" value="P:UMP salvage"/>
    <property type="evidence" value="ECO:0007669"/>
    <property type="project" value="UniProtKB-UniPathway"/>
</dbReference>
<dbReference type="OrthoDB" id="5296640at2"/>
<dbReference type="GO" id="GO:0004850">
    <property type="term" value="F:uridine phosphorylase activity"/>
    <property type="evidence" value="ECO:0007669"/>
    <property type="project" value="UniProtKB-EC"/>
</dbReference>
<keyword evidence="9 11" id="KW-0808">Transferase</keyword>
<evidence type="ECO:0000256" key="2">
    <source>
        <dbReference type="ARBA" id="ARBA00004825"/>
    </source>
</evidence>
<dbReference type="CDD" id="cd17767">
    <property type="entry name" value="UP_EcUdp-like"/>
    <property type="match status" value="1"/>
</dbReference>
<organism evidence="13 14">
    <name type="scientific">Shewanella maritima</name>
    <dbReference type="NCBI Taxonomy" id="2520507"/>
    <lineage>
        <taxon>Bacteria</taxon>
        <taxon>Pseudomonadati</taxon>
        <taxon>Pseudomonadota</taxon>
        <taxon>Gammaproteobacteria</taxon>
        <taxon>Alteromonadales</taxon>
        <taxon>Shewanellaceae</taxon>
        <taxon>Shewanella</taxon>
    </lineage>
</organism>
<comment type="function">
    <text evidence="11">Catalyzes the reversible phosphorylytic cleavage of uridine to uracil and ribose-1-phosphate.</text>
</comment>
<dbReference type="KEGG" id="smai:EXU30_13255"/>
<dbReference type="Proteomes" id="UP000291106">
    <property type="component" value="Chromosome"/>
</dbReference>
<dbReference type="InterPro" id="IPR035994">
    <property type="entry name" value="Nucleoside_phosphorylase_sf"/>
</dbReference>
<evidence type="ECO:0000256" key="1">
    <source>
        <dbReference type="ARBA" id="ARBA00004496"/>
    </source>
</evidence>
<evidence type="ECO:0000256" key="8">
    <source>
        <dbReference type="ARBA" id="ARBA00022676"/>
    </source>
</evidence>
<gene>
    <name evidence="13" type="ORF">EXU30_13255</name>
</gene>
<comment type="subcellular location">
    <subcellularLocation>
        <location evidence="1">Cytoplasm</location>
    </subcellularLocation>
</comment>
<evidence type="ECO:0000256" key="6">
    <source>
        <dbReference type="ARBA" id="ARBA00021980"/>
    </source>
</evidence>
<keyword evidence="8 11" id="KW-0328">Glycosyltransferase</keyword>
<dbReference type="GO" id="GO:0009164">
    <property type="term" value="P:nucleoside catabolic process"/>
    <property type="evidence" value="ECO:0007669"/>
    <property type="project" value="UniProtKB-ARBA"/>
</dbReference>
<comment type="subunit">
    <text evidence="4">Homohexamer.</text>
</comment>
<evidence type="ECO:0000256" key="5">
    <source>
        <dbReference type="ARBA" id="ARBA00011888"/>
    </source>
</evidence>
<evidence type="ECO:0000256" key="4">
    <source>
        <dbReference type="ARBA" id="ARBA00011643"/>
    </source>
</evidence>
<dbReference type="EMBL" id="CP036200">
    <property type="protein sequence ID" value="QBF83552.1"/>
    <property type="molecule type" value="Genomic_DNA"/>
</dbReference>
<keyword evidence="7" id="KW-0963">Cytoplasm</keyword>
<reference evidence="13 14" key="1">
    <citation type="submission" date="2019-02" db="EMBL/GenBank/DDBJ databases">
        <title>Shewanella sp. D4-2 isolated from Dokdo Island.</title>
        <authorList>
            <person name="Baek K."/>
        </authorList>
    </citation>
    <scope>NUCLEOTIDE SEQUENCE [LARGE SCALE GENOMIC DNA]</scope>
    <source>
        <strain evidence="13 14">D4-2</strain>
    </source>
</reference>
<name>A0A411PJF7_9GAMM</name>
<comment type="pathway">
    <text evidence="2 11">Pyrimidine metabolism; UMP biosynthesis via salvage pathway; uracil from uridine (phosphorylase route): step 1/1.</text>
</comment>
<evidence type="ECO:0000259" key="12">
    <source>
        <dbReference type="Pfam" id="PF01048"/>
    </source>
</evidence>
<protein>
    <recommendedName>
        <fullName evidence="6 11">Uridine phosphorylase</fullName>
        <ecNumber evidence="5 11">2.4.2.3</ecNumber>
    </recommendedName>
</protein>
<evidence type="ECO:0000256" key="10">
    <source>
        <dbReference type="ARBA" id="ARBA00048447"/>
    </source>
</evidence>
<dbReference type="NCBIfam" id="TIGR01718">
    <property type="entry name" value="Uridine-psphlse"/>
    <property type="match status" value="1"/>
</dbReference>
<dbReference type="GO" id="GO:0005829">
    <property type="term" value="C:cytosol"/>
    <property type="evidence" value="ECO:0007669"/>
    <property type="project" value="TreeGrafter"/>
</dbReference>
<dbReference type="InterPro" id="IPR000845">
    <property type="entry name" value="Nucleoside_phosphorylase_d"/>
</dbReference>
<dbReference type="AlphaFoldDB" id="A0A411PJF7"/>
<proteinExistence type="inferred from homology"/>
<dbReference type="PROSITE" id="PS01232">
    <property type="entry name" value="PNP_UDP_1"/>
    <property type="match status" value="1"/>
</dbReference>
<comment type="similarity">
    <text evidence="3 11">Belongs to the PNP/UDP phosphorylase family.</text>
</comment>
<evidence type="ECO:0000256" key="3">
    <source>
        <dbReference type="ARBA" id="ARBA00010456"/>
    </source>
</evidence>
<dbReference type="PANTHER" id="PTHR43691:SF11">
    <property type="entry name" value="FI09636P-RELATED"/>
    <property type="match status" value="1"/>
</dbReference>
<evidence type="ECO:0000256" key="7">
    <source>
        <dbReference type="ARBA" id="ARBA00022490"/>
    </source>
</evidence>
<dbReference type="NCBIfam" id="NF008383">
    <property type="entry name" value="PRK11178.1"/>
    <property type="match status" value="1"/>
</dbReference>
<dbReference type="PANTHER" id="PTHR43691">
    <property type="entry name" value="URIDINE PHOSPHORYLASE"/>
    <property type="match status" value="1"/>
</dbReference>